<organism evidence="3 4">
    <name type="scientific">Monosporascus ibericus</name>
    <dbReference type="NCBI Taxonomy" id="155417"/>
    <lineage>
        <taxon>Eukaryota</taxon>
        <taxon>Fungi</taxon>
        <taxon>Dikarya</taxon>
        <taxon>Ascomycota</taxon>
        <taxon>Pezizomycotina</taxon>
        <taxon>Sordariomycetes</taxon>
        <taxon>Xylariomycetidae</taxon>
        <taxon>Xylariales</taxon>
        <taxon>Xylariales incertae sedis</taxon>
        <taxon>Monosporascus</taxon>
    </lineage>
</organism>
<dbReference type="PANTHER" id="PTHR40845:SF1">
    <property type="match status" value="1"/>
</dbReference>
<dbReference type="InterPro" id="IPR057210">
    <property type="entry name" value="DUF7888"/>
</dbReference>
<dbReference type="PANTHER" id="PTHR40845">
    <property type="match status" value="1"/>
</dbReference>
<dbReference type="AlphaFoldDB" id="A0A4Q4TSK0"/>
<dbReference type="Pfam" id="PF25411">
    <property type="entry name" value="DUF7888"/>
    <property type="match status" value="1"/>
</dbReference>
<protein>
    <recommendedName>
        <fullName evidence="2">DUF7888 domain-containing protein</fullName>
    </recommendedName>
</protein>
<reference evidence="3 4" key="1">
    <citation type="submission" date="2018-06" db="EMBL/GenBank/DDBJ databases">
        <title>Complete Genomes of Monosporascus.</title>
        <authorList>
            <person name="Robinson A.J."/>
            <person name="Natvig D.O."/>
        </authorList>
    </citation>
    <scope>NUCLEOTIDE SEQUENCE [LARGE SCALE GENOMIC DNA]</scope>
    <source>
        <strain evidence="3 4">CBS 110550</strain>
    </source>
</reference>
<gene>
    <name evidence="3" type="ORF">DL764_001899</name>
</gene>
<name>A0A4Q4TSK0_9PEZI</name>
<feature type="chain" id="PRO_5020802394" description="DUF7888 domain-containing protein" evidence="1">
    <location>
        <begin position="19"/>
        <end position="208"/>
    </location>
</feature>
<dbReference type="EMBL" id="QJNU01000063">
    <property type="protein sequence ID" value="RYP08443.1"/>
    <property type="molecule type" value="Genomic_DNA"/>
</dbReference>
<evidence type="ECO:0000313" key="3">
    <source>
        <dbReference type="EMBL" id="RYP08443.1"/>
    </source>
</evidence>
<dbReference type="STRING" id="155417.A0A4Q4TSK0"/>
<accession>A0A4Q4TSK0</accession>
<feature type="signal peptide" evidence="1">
    <location>
        <begin position="1"/>
        <end position="18"/>
    </location>
</feature>
<evidence type="ECO:0000313" key="4">
    <source>
        <dbReference type="Proteomes" id="UP000293360"/>
    </source>
</evidence>
<proteinExistence type="predicted"/>
<dbReference type="OrthoDB" id="3478218at2759"/>
<keyword evidence="4" id="KW-1185">Reference proteome</keyword>
<evidence type="ECO:0000259" key="2">
    <source>
        <dbReference type="Pfam" id="PF25411"/>
    </source>
</evidence>
<dbReference type="Proteomes" id="UP000293360">
    <property type="component" value="Unassembled WGS sequence"/>
</dbReference>
<comment type="caution">
    <text evidence="3">The sequence shown here is derived from an EMBL/GenBank/DDBJ whole genome shotgun (WGS) entry which is preliminary data.</text>
</comment>
<keyword evidence="1" id="KW-0732">Signal</keyword>
<sequence>MQFSTVFNLALFASMAMATPMPAPAVGDPNANIPKSVTVNLTGQKKGDKFIEGLEPTGNVARDLNERVVGATVTVLAIVATPAIAKIAQIAIQIGADTIKNLGKWNEAREKFTQATTNAMWDRNPDYNRFPAVACYNKGYSLKDPNNIDGLVSAKFELGLLSTDFDCMYVGAPNQFYTHSEGGYINLSYTYNPARCSFDQNTGDLTCN</sequence>
<evidence type="ECO:0000256" key="1">
    <source>
        <dbReference type="SAM" id="SignalP"/>
    </source>
</evidence>
<feature type="domain" description="DUF7888" evidence="2">
    <location>
        <begin position="72"/>
        <end position="208"/>
    </location>
</feature>